<protein>
    <submittedName>
        <fullName evidence="6">Uncharacterized protein</fullName>
    </submittedName>
</protein>
<dbReference type="GO" id="GO:0006696">
    <property type="term" value="P:ergosterol biosynthetic process"/>
    <property type="evidence" value="ECO:0007669"/>
    <property type="project" value="TreeGrafter"/>
</dbReference>
<dbReference type="Pfam" id="PF01222">
    <property type="entry name" value="ERG4_ERG24"/>
    <property type="match status" value="1"/>
</dbReference>
<evidence type="ECO:0000256" key="2">
    <source>
        <dbReference type="ARBA" id="ARBA00005402"/>
    </source>
</evidence>
<dbReference type="PANTHER" id="PTHR21257">
    <property type="entry name" value="DELTA(14)-STEROL REDUCTASE"/>
    <property type="match status" value="1"/>
</dbReference>
<comment type="subcellular location">
    <subcellularLocation>
        <location evidence="1">Membrane</location>
        <topology evidence="1">Multi-pass membrane protein</topology>
    </subcellularLocation>
</comment>
<evidence type="ECO:0000313" key="6">
    <source>
        <dbReference type="EMBL" id="KIK93463.1"/>
    </source>
</evidence>
<evidence type="ECO:0000256" key="4">
    <source>
        <dbReference type="ARBA" id="ARBA00022989"/>
    </source>
</evidence>
<dbReference type="Proteomes" id="UP000054538">
    <property type="component" value="Unassembled WGS sequence"/>
</dbReference>
<reference evidence="6 7" key="1">
    <citation type="submission" date="2014-04" db="EMBL/GenBank/DDBJ databases">
        <authorList>
            <consortium name="DOE Joint Genome Institute"/>
            <person name="Kuo A."/>
            <person name="Kohler A."/>
            <person name="Jargeat P."/>
            <person name="Nagy L.G."/>
            <person name="Floudas D."/>
            <person name="Copeland A."/>
            <person name="Barry K.W."/>
            <person name="Cichocki N."/>
            <person name="Veneault-Fourrey C."/>
            <person name="LaButti K."/>
            <person name="Lindquist E.A."/>
            <person name="Lipzen A."/>
            <person name="Lundell T."/>
            <person name="Morin E."/>
            <person name="Murat C."/>
            <person name="Sun H."/>
            <person name="Tunlid A."/>
            <person name="Henrissat B."/>
            <person name="Grigoriev I.V."/>
            <person name="Hibbett D.S."/>
            <person name="Martin F."/>
            <person name="Nordberg H.P."/>
            <person name="Cantor M.N."/>
            <person name="Hua S.X."/>
        </authorList>
    </citation>
    <scope>NUCLEOTIDE SEQUENCE [LARGE SCALE GENOMIC DNA]</scope>
    <source>
        <strain evidence="6 7">Ve08.2h10</strain>
    </source>
</reference>
<accession>A0A0D0DNN2</accession>
<comment type="similarity">
    <text evidence="2">Belongs to the ERG4/ERG24 family.</text>
</comment>
<dbReference type="EMBL" id="KN825183">
    <property type="protein sequence ID" value="KIK93463.1"/>
    <property type="molecule type" value="Genomic_DNA"/>
</dbReference>
<evidence type="ECO:0000256" key="1">
    <source>
        <dbReference type="ARBA" id="ARBA00004141"/>
    </source>
</evidence>
<dbReference type="InParanoid" id="A0A0D0DNN2"/>
<sequence>MDITTDGFGFMLSVGDLTWIPFVYSLQARYLIFKPVELGMPSTVGIVGVNALGY</sequence>
<dbReference type="GO" id="GO:0050613">
    <property type="term" value="F:Delta14-sterol reductase activity"/>
    <property type="evidence" value="ECO:0007669"/>
    <property type="project" value="TreeGrafter"/>
</dbReference>
<evidence type="ECO:0000313" key="7">
    <source>
        <dbReference type="Proteomes" id="UP000054538"/>
    </source>
</evidence>
<keyword evidence="4" id="KW-1133">Transmembrane helix</keyword>
<reference evidence="7" key="2">
    <citation type="submission" date="2015-01" db="EMBL/GenBank/DDBJ databases">
        <title>Evolutionary Origins and Diversification of the Mycorrhizal Mutualists.</title>
        <authorList>
            <consortium name="DOE Joint Genome Institute"/>
            <consortium name="Mycorrhizal Genomics Consortium"/>
            <person name="Kohler A."/>
            <person name="Kuo A."/>
            <person name="Nagy L.G."/>
            <person name="Floudas D."/>
            <person name="Copeland A."/>
            <person name="Barry K.W."/>
            <person name="Cichocki N."/>
            <person name="Veneault-Fourrey C."/>
            <person name="LaButti K."/>
            <person name="Lindquist E.A."/>
            <person name="Lipzen A."/>
            <person name="Lundell T."/>
            <person name="Morin E."/>
            <person name="Murat C."/>
            <person name="Riley R."/>
            <person name="Ohm R."/>
            <person name="Sun H."/>
            <person name="Tunlid A."/>
            <person name="Henrissat B."/>
            <person name="Grigoriev I.V."/>
            <person name="Hibbett D.S."/>
            <person name="Martin F."/>
        </authorList>
    </citation>
    <scope>NUCLEOTIDE SEQUENCE [LARGE SCALE GENOMIC DNA]</scope>
    <source>
        <strain evidence="7">Ve08.2h10</strain>
    </source>
</reference>
<organism evidence="6 7">
    <name type="scientific">Paxillus rubicundulus Ve08.2h10</name>
    <dbReference type="NCBI Taxonomy" id="930991"/>
    <lineage>
        <taxon>Eukaryota</taxon>
        <taxon>Fungi</taxon>
        <taxon>Dikarya</taxon>
        <taxon>Basidiomycota</taxon>
        <taxon>Agaricomycotina</taxon>
        <taxon>Agaricomycetes</taxon>
        <taxon>Agaricomycetidae</taxon>
        <taxon>Boletales</taxon>
        <taxon>Paxilineae</taxon>
        <taxon>Paxillaceae</taxon>
        <taxon>Paxillus</taxon>
    </lineage>
</organism>
<dbReference type="STRING" id="930991.A0A0D0DNN2"/>
<dbReference type="InterPro" id="IPR001171">
    <property type="entry name" value="ERG24_DHCR-like"/>
</dbReference>
<evidence type="ECO:0000256" key="5">
    <source>
        <dbReference type="ARBA" id="ARBA00023136"/>
    </source>
</evidence>
<gene>
    <name evidence="6" type="ORF">PAXRUDRAFT_788045</name>
</gene>
<dbReference type="GO" id="GO:0005789">
    <property type="term" value="C:endoplasmic reticulum membrane"/>
    <property type="evidence" value="ECO:0007669"/>
    <property type="project" value="TreeGrafter"/>
</dbReference>
<keyword evidence="3" id="KW-0812">Transmembrane</keyword>
<dbReference type="AlphaFoldDB" id="A0A0D0DNN2"/>
<keyword evidence="7" id="KW-1185">Reference proteome</keyword>
<dbReference type="PANTHER" id="PTHR21257:SF52">
    <property type="entry name" value="DELTA(14)-STEROL REDUCTASE TM7SF2"/>
    <property type="match status" value="1"/>
</dbReference>
<name>A0A0D0DNN2_9AGAM</name>
<proteinExistence type="inferred from homology"/>
<evidence type="ECO:0000256" key="3">
    <source>
        <dbReference type="ARBA" id="ARBA00022692"/>
    </source>
</evidence>
<keyword evidence="5" id="KW-0472">Membrane</keyword>
<dbReference type="OrthoDB" id="10262235at2759"/>
<dbReference type="HOGENOM" id="CLU_3050999_0_0_1"/>